<protein>
    <submittedName>
        <fullName evidence="3">Histidine kinase</fullName>
    </submittedName>
</protein>
<evidence type="ECO:0000256" key="1">
    <source>
        <dbReference type="SAM" id="Phobius"/>
    </source>
</evidence>
<evidence type="ECO:0000259" key="2">
    <source>
        <dbReference type="Pfam" id="PF06580"/>
    </source>
</evidence>
<keyword evidence="1" id="KW-0812">Transmembrane</keyword>
<dbReference type="EMBL" id="CP051682">
    <property type="protein sequence ID" value="QJD98230.1"/>
    <property type="molecule type" value="Genomic_DNA"/>
</dbReference>
<dbReference type="AlphaFoldDB" id="A0A7L5E4H9"/>
<dbReference type="SUPFAM" id="SSF55874">
    <property type="entry name" value="ATPase domain of HSP90 chaperone/DNA topoisomerase II/histidine kinase"/>
    <property type="match status" value="1"/>
</dbReference>
<dbReference type="InterPro" id="IPR010559">
    <property type="entry name" value="Sig_transdc_His_kin_internal"/>
</dbReference>
<dbReference type="Pfam" id="PF06580">
    <property type="entry name" value="His_kinase"/>
    <property type="match status" value="1"/>
</dbReference>
<keyword evidence="1" id="KW-1133">Transmembrane helix</keyword>
<keyword evidence="3" id="KW-0418">Kinase</keyword>
<feature type="domain" description="Signal transduction histidine kinase internal region" evidence="2">
    <location>
        <begin position="156"/>
        <end position="232"/>
    </location>
</feature>
<dbReference type="KEGG" id="mrob:HH214_21285"/>
<keyword evidence="3" id="KW-0808">Transferase</keyword>
<evidence type="ECO:0000313" key="3">
    <source>
        <dbReference type="EMBL" id="QJD98230.1"/>
    </source>
</evidence>
<dbReference type="PANTHER" id="PTHR34220:SF7">
    <property type="entry name" value="SENSOR HISTIDINE KINASE YPDA"/>
    <property type="match status" value="1"/>
</dbReference>
<feature type="transmembrane region" description="Helical" evidence="1">
    <location>
        <begin position="38"/>
        <end position="60"/>
    </location>
</feature>
<name>A0A7L5E4H9_9SPHI</name>
<sequence length="342" mass="39575">MSQAYQLKWCFTLIGILAVGTLLMRFGDFQLINVSQYVVYTLSLAFYITICWFTHSYFLLHKLAKVSGSTRALISIIFTLLVAFMLSYLVGTYVPARFLLPEMVFKKTLADFIKHAIGSLFLSLICYSVFNMIFTNEILQKTKLENEQFKQAHLRAQLISLQQQISPHFLFNSLSTLKTITHESDTKNFVVQLSHVYRYLLNFNNHQVTKLSEELKFIRSYLYILHQRFEGSLDITIEVPDNYHNCLIPPLSIQLLVENAIKHNIVSPDMPLGILIHVNDKQELIIENTLQPKKSPVESTGLGLQNINDRFRLLFNKEININKANGTFTVILPLISYEHYYH</sequence>
<feature type="transmembrane region" description="Helical" evidence="1">
    <location>
        <begin position="116"/>
        <end position="134"/>
    </location>
</feature>
<proteinExistence type="predicted"/>
<dbReference type="GO" id="GO:0016020">
    <property type="term" value="C:membrane"/>
    <property type="evidence" value="ECO:0007669"/>
    <property type="project" value="InterPro"/>
</dbReference>
<dbReference type="PANTHER" id="PTHR34220">
    <property type="entry name" value="SENSOR HISTIDINE KINASE YPDA"/>
    <property type="match status" value="1"/>
</dbReference>
<dbReference type="InterPro" id="IPR036890">
    <property type="entry name" value="HATPase_C_sf"/>
</dbReference>
<keyword evidence="1" id="KW-0472">Membrane</keyword>
<accession>A0A7L5E4H9</accession>
<reference evidence="3 4" key="1">
    <citation type="submission" date="2020-04" db="EMBL/GenBank/DDBJ databases">
        <title>Genome sequencing of novel species.</title>
        <authorList>
            <person name="Heo J."/>
            <person name="Kim S.-J."/>
            <person name="Kim J.-S."/>
            <person name="Hong S.-B."/>
            <person name="Kwon S.-W."/>
        </authorList>
    </citation>
    <scope>NUCLEOTIDE SEQUENCE [LARGE SCALE GENOMIC DNA]</scope>
    <source>
        <strain evidence="3 4">F39-2</strain>
    </source>
</reference>
<gene>
    <name evidence="3" type="ORF">HH214_21285</name>
</gene>
<feature type="transmembrane region" description="Helical" evidence="1">
    <location>
        <begin position="72"/>
        <end position="96"/>
    </location>
</feature>
<dbReference type="Proteomes" id="UP000503278">
    <property type="component" value="Chromosome"/>
</dbReference>
<evidence type="ECO:0000313" key="4">
    <source>
        <dbReference type="Proteomes" id="UP000503278"/>
    </source>
</evidence>
<organism evidence="3 4">
    <name type="scientific">Mucilaginibacter robiniae</name>
    <dbReference type="NCBI Taxonomy" id="2728022"/>
    <lineage>
        <taxon>Bacteria</taxon>
        <taxon>Pseudomonadati</taxon>
        <taxon>Bacteroidota</taxon>
        <taxon>Sphingobacteriia</taxon>
        <taxon>Sphingobacteriales</taxon>
        <taxon>Sphingobacteriaceae</taxon>
        <taxon>Mucilaginibacter</taxon>
    </lineage>
</organism>
<dbReference type="GO" id="GO:0000155">
    <property type="term" value="F:phosphorelay sensor kinase activity"/>
    <property type="evidence" value="ECO:0007669"/>
    <property type="project" value="InterPro"/>
</dbReference>
<feature type="transmembrane region" description="Helical" evidence="1">
    <location>
        <begin position="7"/>
        <end position="26"/>
    </location>
</feature>
<keyword evidence="4" id="KW-1185">Reference proteome</keyword>
<dbReference type="InterPro" id="IPR050640">
    <property type="entry name" value="Bact_2-comp_sensor_kinase"/>
</dbReference>